<dbReference type="KEGG" id="cap:CLDAP_02020"/>
<dbReference type="OrthoDB" id="136560at2"/>
<dbReference type="STRING" id="926550.CLDAP_02020"/>
<dbReference type="InterPro" id="IPR013517">
    <property type="entry name" value="FG-GAP"/>
</dbReference>
<name>I0HZ04_CALAS</name>
<evidence type="ECO:0000256" key="1">
    <source>
        <dbReference type="ARBA" id="ARBA00004167"/>
    </source>
</evidence>
<dbReference type="PANTHER" id="PTHR21419:SF23">
    <property type="entry name" value="PROTEIN DEFECTIVE IN EXINE FORMATION 1"/>
    <property type="match status" value="1"/>
</dbReference>
<comment type="subcellular location">
    <subcellularLocation>
        <location evidence="1">Membrane</location>
        <topology evidence="1">Single-pass membrane protein</topology>
    </subcellularLocation>
</comment>
<dbReference type="PANTHER" id="PTHR21419">
    <property type="match status" value="1"/>
</dbReference>
<feature type="chain" id="PRO_5003628646" description="VCBS repeat-containing protein" evidence="6">
    <location>
        <begin position="26"/>
        <end position="643"/>
    </location>
</feature>
<evidence type="ECO:0000256" key="5">
    <source>
        <dbReference type="ARBA" id="ARBA00023136"/>
    </source>
</evidence>
<keyword evidence="2" id="KW-0812">Transmembrane</keyword>
<evidence type="ECO:0008006" key="9">
    <source>
        <dbReference type="Google" id="ProtNLM"/>
    </source>
</evidence>
<evidence type="ECO:0000313" key="8">
    <source>
        <dbReference type="Proteomes" id="UP000007880"/>
    </source>
</evidence>
<evidence type="ECO:0000256" key="3">
    <source>
        <dbReference type="ARBA" id="ARBA00022729"/>
    </source>
</evidence>
<dbReference type="InterPro" id="IPR028994">
    <property type="entry name" value="Integrin_alpha_N"/>
</dbReference>
<dbReference type="Pfam" id="PF13517">
    <property type="entry name" value="FG-GAP_3"/>
    <property type="match status" value="2"/>
</dbReference>
<dbReference type="HOGENOM" id="CLU_401552_0_0_0"/>
<evidence type="ECO:0000313" key="7">
    <source>
        <dbReference type="EMBL" id="BAL98241.1"/>
    </source>
</evidence>
<dbReference type="InterPro" id="IPR045232">
    <property type="entry name" value="FAM234"/>
</dbReference>
<dbReference type="Gene3D" id="2.130.10.130">
    <property type="entry name" value="Integrin alpha, N-terminal"/>
    <property type="match status" value="2"/>
</dbReference>
<dbReference type="Proteomes" id="UP000007880">
    <property type="component" value="Chromosome"/>
</dbReference>
<dbReference type="GO" id="GO:0016020">
    <property type="term" value="C:membrane"/>
    <property type="evidence" value="ECO:0007669"/>
    <property type="project" value="UniProtKB-SubCell"/>
</dbReference>
<dbReference type="EMBL" id="AP012337">
    <property type="protein sequence ID" value="BAL98241.1"/>
    <property type="molecule type" value="Genomic_DNA"/>
</dbReference>
<evidence type="ECO:0000256" key="2">
    <source>
        <dbReference type="ARBA" id="ARBA00022692"/>
    </source>
</evidence>
<dbReference type="RefSeq" id="WP_014431483.1">
    <property type="nucleotide sequence ID" value="NC_017079.1"/>
</dbReference>
<sequence>MKKPLWGIAALIIALAIINPSASMAADPIKVILGNARVMESSVAVADFNGDGHKEIVVGDIKGVLYVISRTGSTWSVVWSRQTNLDIEAANPRIRTPDNNIRSSPVIADLDKDGHLEIVIGVGGDVHSPNRNERWNGGILVYRYNGSNPWGFSLIQPRSPDGTSGWPQPCKDEVGWPPEKGYSDPDGYWDGVWATPAVGDIDGDGDLEIVYLGIDRFLYAWHHDGRLVSGWPIEIPVDGGLSSPALGDLDLDGLPEIVVGTMSPASLSQSWKEATLWAVKGDATIVPGFPVRTEQILLSSPASGDIDGDGYLEIVIASGYGTPGRQNLVYAWNHDGTPVPGWPVEAPGASVVMAPPALGDIDNDGEIEIVVGCGNGYQADSCDKLYAWNPDGTLVNGFPIVLPSRMNSYTSMPYSPVLADIDGDGEVEILMGRLGDWGITVVNPIQGTYDLSSHQTPGGLLASPVVDDIDGDGFLETVIGGIDYNHGNERGAVYIWNEVGSANPSPPWPMFHHNVRRTGRLPLPPRLEFPSEIFVFHQYNSGKTAETVAILKNRGEGQMDWSIDHTISRLTVTPSSGTVSTQTPLRLTITTEDLMPGWYTLGSLTITASAGRSPVQGSPKTSSLNLFVGDVHRVYLPLITQRN</sequence>
<feature type="signal peptide" evidence="6">
    <location>
        <begin position="1"/>
        <end position="25"/>
    </location>
</feature>
<keyword evidence="5" id="KW-0472">Membrane</keyword>
<organism evidence="7 8">
    <name type="scientific">Caldilinea aerophila (strain DSM 14535 / JCM 11387 / NBRC 104270 / STL-6-O1)</name>
    <dbReference type="NCBI Taxonomy" id="926550"/>
    <lineage>
        <taxon>Bacteria</taxon>
        <taxon>Bacillati</taxon>
        <taxon>Chloroflexota</taxon>
        <taxon>Caldilineae</taxon>
        <taxon>Caldilineales</taxon>
        <taxon>Caldilineaceae</taxon>
        <taxon>Caldilinea</taxon>
    </lineage>
</organism>
<dbReference type="AlphaFoldDB" id="I0HZ04"/>
<dbReference type="SUPFAM" id="SSF69318">
    <property type="entry name" value="Integrin alpha N-terminal domain"/>
    <property type="match status" value="2"/>
</dbReference>
<accession>I0HZ04</accession>
<evidence type="ECO:0000256" key="6">
    <source>
        <dbReference type="SAM" id="SignalP"/>
    </source>
</evidence>
<gene>
    <name evidence="7" type="ordered locus">CLDAP_02020</name>
</gene>
<dbReference type="eggNOG" id="COG1520">
    <property type="taxonomic scope" value="Bacteria"/>
</dbReference>
<keyword evidence="3 6" id="KW-0732">Signal</keyword>
<reference evidence="7 8" key="1">
    <citation type="submission" date="2012-02" db="EMBL/GenBank/DDBJ databases">
        <title>Complete genome sequence of Caldilinea aerophila DSM 14535 (= NBRC 102666).</title>
        <authorList>
            <person name="Oguchi A."/>
            <person name="Hosoyama A."/>
            <person name="Sekine M."/>
            <person name="Fukai R."/>
            <person name="Kato Y."/>
            <person name="Nakamura S."/>
            <person name="Hanada S."/>
            <person name="Yamazaki S."/>
            <person name="Fujita N."/>
        </authorList>
    </citation>
    <scope>NUCLEOTIDE SEQUENCE [LARGE SCALE GENOMIC DNA]</scope>
    <source>
        <strain evidence="8">DSM 14535 / JCM 11387 / NBRC 104270 / STL-6-O1</strain>
    </source>
</reference>
<keyword evidence="8" id="KW-1185">Reference proteome</keyword>
<keyword evidence="4" id="KW-1133">Transmembrane helix</keyword>
<protein>
    <recommendedName>
        <fullName evidence="9">VCBS repeat-containing protein</fullName>
    </recommendedName>
</protein>
<proteinExistence type="predicted"/>
<evidence type="ECO:0000256" key="4">
    <source>
        <dbReference type="ARBA" id="ARBA00022989"/>
    </source>
</evidence>